<name>A0AB36TB38_ACETH</name>
<dbReference type="PIRSF" id="PIRSF033722">
    <property type="entry name" value="DnaD_CA_C3587_prd"/>
    <property type="match status" value="1"/>
</dbReference>
<dbReference type="InterPro" id="IPR034829">
    <property type="entry name" value="DnaD-like_sf"/>
</dbReference>
<feature type="domain" description="DnaB/C C-terminal" evidence="2">
    <location>
        <begin position="216"/>
        <end position="283"/>
    </location>
</feature>
<organism evidence="3 4">
    <name type="scientific">Acetivibrio thermocellus AD2</name>
    <dbReference type="NCBI Taxonomy" id="1138384"/>
    <lineage>
        <taxon>Bacteria</taxon>
        <taxon>Bacillati</taxon>
        <taxon>Bacillota</taxon>
        <taxon>Clostridia</taxon>
        <taxon>Eubacteriales</taxon>
        <taxon>Oscillospiraceae</taxon>
        <taxon>Acetivibrio</taxon>
    </lineage>
</organism>
<reference evidence="3 4" key="1">
    <citation type="submission" date="2017-09" db="EMBL/GenBank/DDBJ databases">
        <title>Evaluation of Pacific Biosciences Sequencing Technology to Finishing C. thermocellum Genome Sequences.</title>
        <authorList>
            <person name="Brown S."/>
        </authorList>
    </citation>
    <scope>NUCLEOTIDE SEQUENCE [LARGE SCALE GENOMIC DNA]</scope>
    <source>
        <strain evidence="3 4">AD2</strain>
    </source>
</reference>
<evidence type="ECO:0000313" key="4">
    <source>
        <dbReference type="Proteomes" id="UP000223596"/>
    </source>
</evidence>
<proteinExistence type="inferred from homology"/>
<evidence type="ECO:0000256" key="1">
    <source>
        <dbReference type="ARBA" id="ARBA00093462"/>
    </source>
</evidence>
<evidence type="ECO:0000313" key="3">
    <source>
        <dbReference type="EMBL" id="PFH01324.1"/>
    </source>
</evidence>
<comment type="similarity">
    <text evidence="1">Belongs to the DnaB/DnaD family.</text>
</comment>
<accession>A0AB36TB38</accession>
<sequence>MFFESCKSILYSDTLVPDIFITEYMPLLSSDSVKVYLYSLFLSKHNKKASTEEFAKSMGLEVSTVKECLAQLESMGVLTWKEDGLVLHDLKEKEINKMYRLKTTSTPEEVASNCEKNKKRNEIIYTINNTFFQGVMSPSWYTDIDAWFDRYKFDEDVMLALFQYCFDHKGLIKPYIEKVAESWKNRNIRNAFDLDNYSIQYKKFKDVRSAIVKKLKLGRNLTEYEEAYVEKWVMDYNYDFDIIELALKKTTSKTNPNFDYLDSIITDWHNNNFKTKEEIMSYEAARKKKNSRTSSVSASVIVPQKGNFEQRKYEDEYLNSLYENA</sequence>
<dbReference type="PANTHER" id="PTHR37293:SF5">
    <property type="entry name" value="DNA REPLICATION PROTEIN"/>
    <property type="match status" value="1"/>
</dbReference>
<dbReference type="NCBIfam" id="TIGR01446">
    <property type="entry name" value="DnaD_dom"/>
    <property type="match status" value="1"/>
</dbReference>
<gene>
    <name evidence="3" type="ORF">M972_1153</name>
</gene>
<dbReference type="InterPro" id="IPR006343">
    <property type="entry name" value="DnaB/C_C"/>
</dbReference>
<dbReference type="InterPro" id="IPR053162">
    <property type="entry name" value="DnaD"/>
</dbReference>
<dbReference type="AlphaFoldDB" id="A0AB36TB38"/>
<evidence type="ECO:0000259" key="2">
    <source>
        <dbReference type="Pfam" id="PF07261"/>
    </source>
</evidence>
<dbReference type="EMBL" id="PDBW01000001">
    <property type="protein sequence ID" value="PFH01324.1"/>
    <property type="molecule type" value="Genomic_DNA"/>
</dbReference>
<dbReference type="Gene3D" id="1.10.10.630">
    <property type="entry name" value="DnaD domain-like"/>
    <property type="match status" value="2"/>
</dbReference>
<dbReference type="SUPFAM" id="SSF158499">
    <property type="entry name" value="DnaD domain-like"/>
    <property type="match status" value="2"/>
</dbReference>
<dbReference type="InterPro" id="IPR017019">
    <property type="entry name" value="DNA_replication_prd_bac"/>
</dbReference>
<dbReference type="RefSeq" id="WP_003513237.1">
    <property type="nucleotide sequence ID" value="NZ_CP013828.1"/>
</dbReference>
<comment type="caution">
    <text evidence="3">The sequence shown here is derived from an EMBL/GenBank/DDBJ whole genome shotgun (WGS) entry which is preliminary data.</text>
</comment>
<dbReference type="PANTHER" id="PTHR37293">
    <property type="entry name" value="PHAGE REPLICATION PROTEIN-RELATED"/>
    <property type="match status" value="1"/>
</dbReference>
<dbReference type="Proteomes" id="UP000223596">
    <property type="component" value="Unassembled WGS sequence"/>
</dbReference>
<feature type="domain" description="DnaB/C C-terminal" evidence="2">
    <location>
        <begin position="129"/>
        <end position="197"/>
    </location>
</feature>
<protein>
    <submittedName>
        <fullName evidence="3">DnaD/phage-associated family protein</fullName>
    </submittedName>
</protein>
<dbReference type="Pfam" id="PF07261">
    <property type="entry name" value="DnaB_2"/>
    <property type="match status" value="2"/>
</dbReference>